<organism evidence="2 3">
    <name type="scientific">Saccoglossus kowalevskii</name>
    <name type="common">Acorn worm</name>
    <dbReference type="NCBI Taxonomy" id="10224"/>
    <lineage>
        <taxon>Eukaryota</taxon>
        <taxon>Metazoa</taxon>
        <taxon>Hemichordata</taxon>
        <taxon>Enteropneusta</taxon>
        <taxon>Harrimaniidae</taxon>
        <taxon>Saccoglossus</taxon>
    </lineage>
</organism>
<evidence type="ECO:0000256" key="1">
    <source>
        <dbReference type="SAM" id="MobiDB-lite"/>
    </source>
</evidence>
<feature type="region of interest" description="Disordered" evidence="1">
    <location>
        <begin position="260"/>
        <end position="287"/>
    </location>
</feature>
<sequence length="287" mass="31948">MSTAMSIDAGVISGKNKRPIRSRLSRGPFPRRSSILSQLSESMDVEEDNQDVFIVAKAMAFVIDAKADLHEKARVDAFQALKQRLESLQNDLNVSNASWNILSTEEDPYVLCTLMYSWLEHLKEPMLSVQCIHNLIDHVDDPRSGLKLLERHERQTLECIMKTVAKLQPLSKELELPILNRILAAVSGQAVTDKNNSFIQFLHSYLKDLCQRISDNTLSETASIDSQSIGGGGDENNQRKAVIAHAATYTALPLKATPQSDFAMNKSHSEPSMPIPSKKNNTLPPIK</sequence>
<gene>
    <name evidence="3" type="primary">LOC102803306</name>
</gene>
<feature type="compositionally biased region" description="Polar residues" evidence="1">
    <location>
        <begin position="278"/>
        <end position="287"/>
    </location>
</feature>
<evidence type="ECO:0000313" key="2">
    <source>
        <dbReference type="Proteomes" id="UP000694865"/>
    </source>
</evidence>
<dbReference type="SUPFAM" id="SSF48350">
    <property type="entry name" value="GTPase activation domain, GAP"/>
    <property type="match status" value="1"/>
</dbReference>
<keyword evidence="2" id="KW-1185">Reference proteome</keyword>
<dbReference type="RefSeq" id="XP_006820281.1">
    <property type="nucleotide sequence ID" value="XM_006820218.1"/>
</dbReference>
<dbReference type="InterPro" id="IPR008936">
    <property type="entry name" value="Rho_GTPase_activation_prot"/>
</dbReference>
<evidence type="ECO:0000313" key="3">
    <source>
        <dbReference type="RefSeq" id="XP_006820281.1"/>
    </source>
</evidence>
<name>A0ABM0MJU0_SACKO</name>
<reference evidence="3" key="1">
    <citation type="submission" date="2025-08" db="UniProtKB">
        <authorList>
            <consortium name="RefSeq"/>
        </authorList>
    </citation>
    <scope>IDENTIFICATION</scope>
    <source>
        <tissue evidence="3">Testes</tissue>
    </source>
</reference>
<dbReference type="Proteomes" id="UP000694865">
    <property type="component" value="Unplaced"/>
</dbReference>
<dbReference type="Gene3D" id="1.10.555.10">
    <property type="entry name" value="Rho GTPase activation protein"/>
    <property type="match status" value="1"/>
</dbReference>
<protein>
    <submittedName>
        <fullName evidence="3">Protein tyrosine phosphatase domain-containing protein 1-like isoform X1</fullName>
    </submittedName>
</protein>
<accession>A0ABM0MJU0</accession>
<proteinExistence type="predicted"/>
<dbReference type="GeneID" id="102803306"/>